<keyword evidence="1" id="KW-0472">Membrane</keyword>
<evidence type="ECO:0000256" key="1">
    <source>
        <dbReference type="SAM" id="Phobius"/>
    </source>
</evidence>
<comment type="caution">
    <text evidence="2">The sequence shown here is derived from an EMBL/GenBank/DDBJ whole genome shotgun (WGS) entry which is preliminary data.</text>
</comment>
<name>A0AB73TNW0_ENTFC</name>
<organism evidence="2 3">
    <name type="scientific">Enterococcus faecium</name>
    <name type="common">Streptococcus faecium</name>
    <dbReference type="NCBI Taxonomy" id="1352"/>
    <lineage>
        <taxon>Bacteria</taxon>
        <taxon>Bacillati</taxon>
        <taxon>Bacillota</taxon>
        <taxon>Bacilli</taxon>
        <taxon>Lactobacillales</taxon>
        <taxon>Enterococcaceae</taxon>
        <taxon>Enterococcus</taxon>
    </lineage>
</organism>
<evidence type="ECO:0000313" key="2">
    <source>
        <dbReference type="EMBL" id="PZM55154.1"/>
    </source>
</evidence>
<protein>
    <submittedName>
        <fullName evidence="2">Uncharacterized protein</fullName>
    </submittedName>
</protein>
<feature type="transmembrane region" description="Helical" evidence="1">
    <location>
        <begin position="35"/>
        <end position="56"/>
    </location>
</feature>
<dbReference type="EMBL" id="QHGU01000059">
    <property type="protein sequence ID" value="PZM55154.1"/>
    <property type="molecule type" value="Genomic_DNA"/>
</dbReference>
<dbReference type="Pfam" id="PF13727">
    <property type="entry name" value="CoA_binding_3"/>
    <property type="match status" value="1"/>
</dbReference>
<proteinExistence type="predicted"/>
<reference evidence="2 3" key="1">
    <citation type="submission" date="2018-05" db="EMBL/GenBank/DDBJ databases">
        <title>Vancomycin-resistant Enterococcus faecium strain from Chelyabinsk, Russia.</title>
        <authorList>
            <person name="Gostev V."/>
            <person name="Goncharov A."/>
            <person name="Kolodzhieva V."/>
            <person name="Suvorov A."/>
            <person name="Sidorenko S."/>
            <person name="Zueva L."/>
        </authorList>
    </citation>
    <scope>NUCLEOTIDE SEQUENCE [LARGE SCALE GENOMIC DNA]</scope>
    <source>
        <strain evidence="2 3">20</strain>
    </source>
</reference>
<sequence>MFKIVSLTGIGSLFFLAFLYLYIANVKYFSKWPLLLFWIISCVLLLVKNAVFQFLLKKIGSKSHTRVLVVENGNLAKEYGLAMLSDPDADANIIGYVKDRKKEDILLEEPGFANYGDGLAKLKYFGRISDVQDVIVK</sequence>
<keyword evidence="1" id="KW-1133">Transmembrane helix</keyword>
<keyword evidence="1" id="KW-0812">Transmembrane</keyword>
<dbReference type="Proteomes" id="UP000249070">
    <property type="component" value="Unassembled WGS sequence"/>
</dbReference>
<gene>
    <name evidence="2" type="ORF">DKP91_10950</name>
</gene>
<dbReference type="AlphaFoldDB" id="A0AB73TNW0"/>
<accession>A0AB73TNW0</accession>
<feature type="transmembrane region" description="Helical" evidence="1">
    <location>
        <begin position="5"/>
        <end position="23"/>
    </location>
</feature>
<evidence type="ECO:0000313" key="3">
    <source>
        <dbReference type="Proteomes" id="UP000249070"/>
    </source>
</evidence>